<accession>A0A923MR00</accession>
<keyword evidence="3" id="KW-1185">Reference proteome</keyword>
<sequence length="183" mass="20092">MSISRSARHGLANVLFRAIVMPAAPLQAVCWMLAPAWLASLGVPRDRWLRALPALGIAAGSALVLYASFLGVEGEGYRNVRRYATPLYFGITCICMLVVAQHARHAHARGVGRALLLVCLCLPLLGLVHVFVPLVLSTEAQRDALENVTEWWGGAIFTTFFLALGWGWRRTGTRLRIEIDASR</sequence>
<gene>
    <name evidence="2" type="ORF">H8N03_10120</name>
</gene>
<protein>
    <submittedName>
        <fullName evidence="2">Uncharacterized protein</fullName>
    </submittedName>
</protein>
<proteinExistence type="predicted"/>
<organism evidence="2 3">
    <name type="scientific">Ramlibacter cellulosilyticus</name>
    <dbReference type="NCBI Taxonomy" id="2764187"/>
    <lineage>
        <taxon>Bacteria</taxon>
        <taxon>Pseudomonadati</taxon>
        <taxon>Pseudomonadota</taxon>
        <taxon>Betaproteobacteria</taxon>
        <taxon>Burkholderiales</taxon>
        <taxon>Comamonadaceae</taxon>
        <taxon>Ramlibacter</taxon>
    </lineage>
</organism>
<dbReference type="RefSeq" id="WP_187076040.1">
    <property type="nucleotide sequence ID" value="NZ_JACORT010000003.1"/>
</dbReference>
<dbReference type="Proteomes" id="UP000608513">
    <property type="component" value="Unassembled WGS sequence"/>
</dbReference>
<evidence type="ECO:0000313" key="3">
    <source>
        <dbReference type="Proteomes" id="UP000608513"/>
    </source>
</evidence>
<keyword evidence="1" id="KW-0812">Transmembrane</keyword>
<feature type="transmembrane region" description="Helical" evidence="1">
    <location>
        <begin position="115"/>
        <end position="136"/>
    </location>
</feature>
<evidence type="ECO:0000313" key="2">
    <source>
        <dbReference type="EMBL" id="MBC5783301.1"/>
    </source>
</evidence>
<dbReference type="EMBL" id="JACORT010000003">
    <property type="protein sequence ID" value="MBC5783301.1"/>
    <property type="molecule type" value="Genomic_DNA"/>
</dbReference>
<reference evidence="2" key="1">
    <citation type="submission" date="2020-08" db="EMBL/GenBank/DDBJ databases">
        <title>Ramlibacter sp. USB13 16S ribosomal RNA gene genome sequencing and assembly.</title>
        <authorList>
            <person name="Kang M."/>
        </authorList>
    </citation>
    <scope>NUCLEOTIDE SEQUENCE</scope>
    <source>
        <strain evidence="2">USB13</strain>
    </source>
</reference>
<name>A0A923MR00_9BURK</name>
<comment type="caution">
    <text evidence="2">The sequence shown here is derived from an EMBL/GenBank/DDBJ whole genome shotgun (WGS) entry which is preliminary data.</text>
</comment>
<feature type="transmembrane region" description="Helical" evidence="1">
    <location>
        <begin position="151"/>
        <end position="168"/>
    </location>
</feature>
<feature type="transmembrane region" description="Helical" evidence="1">
    <location>
        <begin position="14"/>
        <end position="39"/>
    </location>
</feature>
<feature type="transmembrane region" description="Helical" evidence="1">
    <location>
        <begin position="51"/>
        <end position="71"/>
    </location>
</feature>
<dbReference type="AlphaFoldDB" id="A0A923MR00"/>
<evidence type="ECO:0000256" key="1">
    <source>
        <dbReference type="SAM" id="Phobius"/>
    </source>
</evidence>
<keyword evidence="1" id="KW-1133">Transmembrane helix</keyword>
<keyword evidence="1" id="KW-0472">Membrane</keyword>